<evidence type="ECO:0000259" key="1">
    <source>
        <dbReference type="Pfam" id="PF13456"/>
    </source>
</evidence>
<dbReference type="PANTHER" id="PTHR47074">
    <property type="entry name" value="BNAC02G40300D PROTEIN"/>
    <property type="match status" value="1"/>
</dbReference>
<dbReference type="Gene3D" id="3.30.420.10">
    <property type="entry name" value="Ribonuclease H-like superfamily/Ribonuclease H"/>
    <property type="match status" value="1"/>
</dbReference>
<dbReference type="InterPro" id="IPR036397">
    <property type="entry name" value="RNaseH_sf"/>
</dbReference>
<accession>A0AAD9WV12</accession>
<dbReference type="Pfam" id="PF13456">
    <property type="entry name" value="RVT_3"/>
    <property type="match status" value="1"/>
</dbReference>
<dbReference type="InterPro" id="IPR002156">
    <property type="entry name" value="RNaseH_domain"/>
</dbReference>
<gene>
    <name evidence="2" type="ORF">Ddye_020059</name>
</gene>
<feature type="domain" description="RNase H type-1" evidence="1">
    <location>
        <begin position="54"/>
        <end position="133"/>
    </location>
</feature>
<dbReference type="AlphaFoldDB" id="A0AAD9WV12"/>
<dbReference type="EMBL" id="JANJYI010000006">
    <property type="protein sequence ID" value="KAK2644864.1"/>
    <property type="molecule type" value="Genomic_DNA"/>
</dbReference>
<name>A0AAD9WV12_9ROSI</name>
<sequence length="135" mass="14572">MTEMVLSWSRNYLLGFQDANGVCSGKVISDGSIVSNCYVVAEWTPPLGDLFKINMDVALNVEDNIVGMGVVIRNRYGEVMGSTMQRSEATYSPSLAEATVLLRGIEFMIDLGTLSAVVESDAKGVVKLINSGRTD</sequence>
<dbReference type="PANTHER" id="PTHR47074:SF11">
    <property type="entry name" value="REVERSE TRANSCRIPTASE-LIKE PROTEIN"/>
    <property type="match status" value="1"/>
</dbReference>
<dbReference type="SUPFAM" id="SSF53098">
    <property type="entry name" value="Ribonuclease H-like"/>
    <property type="match status" value="1"/>
</dbReference>
<protein>
    <recommendedName>
        <fullName evidence="1">RNase H type-1 domain-containing protein</fullName>
    </recommendedName>
</protein>
<proteinExistence type="predicted"/>
<reference evidence="2" key="1">
    <citation type="journal article" date="2023" name="Plant J.">
        <title>Genome sequences and population genomics provide insights into the demographic history, inbreeding, and mutation load of two 'living fossil' tree species of Dipteronia.</title>
        <authorList>
            <person name="Feng Y."/>
            <person name="Comes H.P."/>
            <person name="Chen J."/>
            <person name="Zhu S."/>
            <person name="Lu R."/>
            <person name="Zhang X."/>
            <person name="Li P."/>
            <person name="Qiu J."/>
            <person name="Olsen K.M."/>
            <person name="Qiu Y."/>
        </authorList>
    </citation>
    <scope>NUCLEOTIDE SEQUENCE</scope>
    <source>
        <strain evidence="2">KIB01</strain>
    </source>
</reference>
<evidence type="ECO:0000313" key="3">
    <source>
        <dbReference type="Proteomes" id="UP001280121"/>
    </source>
</evidence>
<dbReference type="Proteomes" id="UP001280121">
    <property type="component" value="Unassembled WGS sequence"/>
</dbReference>
<evidence type="ECO:0000313" key="2">
    <source>
        <dbReference type="EMBL" id="KAK2644864.1"/>
    </source>
</evidence>
<organism evidence="2 3">
    <name type="scientific">Dipteronia dyeriana</name>
    <dbReference type="NCBI Taxonomy" id="168575"/>
    <lineage>
        <taxon>Eukaryota</taxon>
        <taxon>Viridiplantae</taxon>
        <taxon>Streptophyta</taxon>
        <taxon>Embryophyta</taxon>
        <taxon>Tracheophyta</taxon>
        <taxon>Spermatophyta</taxon>
        <taxon>Magnoliopsida</taxon>
        <taxon>eudicotyledons</taxon>
        <taxon>Gunneridae</taxon>
        <taxon>Pentapetalae</taxon>
        <taxon>rosids</taxon>
        <taxon>malvids</taxon>
        <taxon>Sapindales</taxon>
        <taxon>Sapindaceae</taxon>
        <taxon>Hippocastanoideae</taxon>
        <taxon>Acereae</taxon>
        <taxon>Dipteronia</taxon>
    </lineage>
</organism>
<dbReference type="GO" id="GO:0004523">
    <property type="term" value="F:RNA-DNA hybrid ribonuclease activity"/>
    <property type="evidence" value="ECO:0007669"/>
    <property type="project" value="InterPro"/>
</dbReference>
<dbReference type="InterPro" id="IPR012337">
    <property type="entry name" value="RNaseH-like_sf"/>
</dbReference>
<keyword evidence="3" id="KW-1185">Reference proteome</keyword>
<dbReference type="InterPro" id="IPR052929">
    <property type="entry name" value="RNase_H-like_EbsB-rel"/>
</dbReference>
<comment type="caution">
    <text evidence="2">The sequence shown here is derived from an EMBL/GenBank/DDBJ whole genome shotgun (WGS) entry which is preliminary data.</text>
</comment>
<dbReference type="GO" id="GO:0003676">
    <property type="term" value="F:nucleic acid binding"/>
    <property type="evidence" value="ECO:0007669"/>
    <property type="project" value="InterPro"/>
</dbReference>
<dbReference type="InterPro" id="IPR044730">
    <property type="entry name" value="RNase_H-like_dom_plant"/>
</dbReference>
<dbReference type="CDD" id="cd06222">
    <property type="entry name" value="RNase_H_like"/>
    <property type="match status" value="1"/>
</dbReference>